<evidence type="ECO:0000313" key="2">
    <source>
        <dbReference type="EMBL" id="EGT55307.1"/>
    </source>
</evidence>
<feature type="transmembrane region" description="Helical" evidence="1">
    <location>
        <begin position="33"/>
        <end position="58"/>
    </location>
</feature>
<proteinExistence type="predicted"/>
<feature type="transmembrane region" description="Helical" evidence="1">
    <location>
        <begin position="70"/>
        <end position="95"/>
    </location>
</feature>
<dbReference type="HOGENOM" id="CLU_042960_1_1_1"/>
<dbReference type="AlphaFoldDB" id="G0N8P3"/>
<dbReference type="PANTHER" id="PTHR46891">
    <property type="entry name" value="SERPENTINE RECEPTOR, CLASS H-RELATED"/>
    <property type="match status" value="1"/>
</dbReference>
<dbReference type="eggNOG" id="ENOG502R2CF">
    <property type="taxonomic scope" value="Eukaryota"/>
</dbReference>
<evidence type="ECO:0000313" key="3">
    <source>
        <dbReference type="Proteomes" id="UP000008068"/>
    </source>
</evidence>
<feature type="transmembrane region" description="Helical" evidence="1">
    <location>
        <begin position="256"/>
        <end position="280"/>
    </location>
</feature>
<gene>
    <name evidence="2" type="primary">Cbn-srh-45</name>
    <name evidence="2" type="ORF">CAEBREN_14650</name>
</gene>
<keyword evidence="1" id="KW-1133">Transmembrane helix</keyword>
<feature type="transmembrane region" description="Helical" evidence="1">
    <location>
        <begin position="155"/>
        <end position="176"/>
    </location>
</feature>
<protein>
    <submittedName>
        <fullName evidence="2">CBN-SRH-45 protein</fullName>
    </submittedName>
</protein>
<feature type="transmembrane region" description="Helical" evidence="1">
    <location>
        <begin position="212"/>
        <end position="235"/>
    </location>
</feature>
<dbReference type="Proteomes" id="UP000008068">
    <property type="component" value="Unassembled WGS sequence"/>
</dbReference>
<dbReference type="Pfam" id="PF10318">
    <property type="entry name" value="7TM_GPCR_Srh"/>
    <property type="match status" value="1"/>
</dbReference>
<organism evidence="3">
    <name type="scientific">Caenorhabditis brenneri</name>
    <name type="common">Nematode worm</name>
    <dbReference type="NCBI Taxonomy" id="135651"/>
    <lineage>
        <taxon>Eukaryota</taxon>
        <taxon>Metazoa</taxon>
        <taxon>Ecdysozoa</taxon>
        <taxon>Nematoda</taxon>
        <taxon>Chromadorea</taxon>
        <taxon>Rhabditida</taxon>
        <taxon>Rhabditina</taxon>
        <taxon>Rhabditomorpha</taxon>
        <taxon>Rhabditoidea</taxon>
        <taxon>Rhabditidae</taxon>
        <taxon>Peloderinae</taxon>
        <taxon>Caenorhabditis</taxon>
    </lineage>
</organism>
<dbReference type="OrthoDB" id="5825091at2759"/>
<feature type="transmembrane region" description="Helical" evidence="1">
    <location>
        <begin position="115"/>
        <end position="135"/>
    </location>
</feature>
<dbReference type="EMBL" id="GL379850">
    <property type="protein sequence ID" value="EGT55307.1"/>
    <property type="molecule type" value="Genomic_DNA"/>
</dbReference>
<reference evidence="3" key="1">
    <citation type="submission" date="2011-07" db="EMBL/GenBank/DDBJ databases">
        <authorList>
            <consortium name="Caenorhabditis brenneri Sequencing and Analysis Consortium"/>
            <person name="Wilson R.K."/>
        </authorList>
    </citation>
    <scope>NUCLEOTIDE SEQUENCE [LARGE SCALE GENOMIC DNA]</scope>
    <source>
        <strain evidence="3">PB2801</strain>
    </source>
</reference>
<dbReference type="OMA" id="YFPACAG"/>
<keyword evidence="3" id="KW-1185">Reference proteome</keyword>
<feature type="transmembrane region" description="Helical" evidence="1">
    <location>
        <begin position="292"/>
        <end position="313"/>
    </location>
</feature>
<keyword evidence="1" id="KW-0812">Transmembrane</keyword>
<evidence type="ECO:0000256" key="1">
    <source>
        <dbReference type="SAM" id="Phobius"/>
    </source>
</evidence>
<sequence length="355" mass="40784">MATSIIPELESYYSTQYLLKCSKETHFLETERFLEISACTLFFFTTPINFFGIYCIVFKTPNEMITIKWCMLYLHSLATFSSLWLTAAMMPFVYFPACAGFTTGLLPYMNVSTQIQGYIGIGCLGMLALSLPILFENRQRYLVDNYKITRPVFRVMFYTLNVLFVPFSLFGLFSIVPDQVSARQQVLQFLPCPTESYFHHSVFVLSLNHIPVITYLSALSTVTVIQILFFGGHSLTYLRTEARKISVGTRKLQKRFFMVISVQLILPCIILLIPVVYFIYSMLSGYYNQALNNISFVTMTLYGATATLTMILLHNPYKKFVLNLFFSREKSSIEAVKPRKWVRRNAVSVTTPVSF</sequence>
<dbReference type="FunCoup" id="G0N8P3">
    <property type="interactions" value="8"/>
</dbReference>
<dbReference type="InterPro" id="IPR019422">
    <property type="entry name" value="7TM_GPCR_serpentine_rcpt_Srh"/>
</dbReference>
<dbReference type="InParanoid" id="G0N8P3"/>
<accession>G0N8P3</accession>
<name>G0N8P3_CAEBE</name>
<keyword evidence="1" id="KW-0472">Membrane</keyword>